<reference evidence="2" key="1">
    <citation type="submission" date="2016-03" db="EMBL/GenBank/DDBJ databases">
        <authorList>
            <person name="Ray J."/>
            <person name="Price M."/>
            <person name="Deutschbauer A."/>
        </authorList>
    </citation>
    <scope>NUCLEOTIDE SEQUENCE [LARGE SCALE GENOMIC DNA]</scope>
    <source>
        <strain evidence="2">FW300-N1B4</strain>
    </source>
</reference>
<comment type="caution">
    <text evidence="1">The sequence shown here is derived from an EMBL/GenBank/DDBJ whole genome shotgun (WGS) entry which is preliminary data.</text>
</comment>
<dbReference type="RefSeq" id="WP_063343142.1">
    <property type="nucleotide sequence ID" value="NZ_LUKJ01000003.1"/>
</dbReference>
<protein>
    <submittedName>
        <fullName evidence="1">Uncharacterized protein</fullName>
    </submittedName>
</protein>
<evidence type="ECO:0000313" key="2">
    <source>
        <dbReference type="Proteomes" id="UP000076489"/>
    </source>
</evidence>
<reference evidence="1 2" key="2">
    <citation type="journal article" date="2018" name="Nature">
        <title>Mutant phenotypes for thousands of bacterial genes of unknown function.</title>
        <authorList>
            <person name="Price M.N."/>
            <person name="Wetmore K.M."/>
            <person name="Waters R.J."/>
            <person name="Callaghan M."/>
            <person name="Ray J."/>
            <person name="Liu H."/>
            <person name="Kuehl J.V."/>
            <person name="Melnyk R.A."/>
            <person name="Lamson J.S."/>
            <person name="Suh Y."/>
            <person name="Carlson H.K."/>
            <person name="Esquivel Z."/>
            <person name="Sadeeshkumar H."/>
            <person name="Chakraborty R."/>
            <person name="Zane G.M."/>
            <person name="Rubin B.E."/>
            <person name="Wall J.D."/>
            <person name="Visel A."/>
            <person name="Bristow J."/>
            <person name="Blow M.J."/>
            <person name="Arkin A.P."/>
            <person name="Deutschbauer A.M."/>
        </authorList>
    </citation>
    <scope>NUCLEOTIDE SEQUENCE [LARGE SCALE GENOMIC DNA]</scope>
    <source>
        <strain evidence="1 2">FW300-N1B4</strain>
    </source>
</reference>
<accession>A0A166PTA8</accession>
<sequence length="83" mass="9492">MNEWFYRNTQPKNPASSAGFFHAFLVLDGIIKDGQRWYSSMPRDDIYTKAQVPLRAGQKQLGIIGFEASPLNHQERPSVTLPR</sequence>
<dbReference type="Proteomes" id="UP000076489">
    <property type="component" value="Unassembled WGS sequence"/>
</dbReference>
<gene>
    <name evidence="1" type="ORF">A1D17_25165</name>
</gene>
<proteinExistence type="predicted"/>
<name>A0A166PTA8_PSEFL</name>
<dbReference type="AlphaFoldDB" id="A0A166PTA8"/>
<evidence type="ECO:0000313" key="1">
    <source>
        <dbReference type="EMBL" id="KZN19291.1"/>
    </source>
</evidence>
<organism evidence="1 2">
    <name type="scientific">Pseudomonas fluorescens</name>
    <dbReference type="NCBI Taxonomy" id="294"/>
    <lineage>
        <taxon>Bacteria</taxon>
        <taxon>Pseudomonadati</taxon>
        <taxon>Pseudomonadota</taxon>
        <taxon>Gammaproteobacteria</taxon>
        <taxon>Pseudomonadales</taxon>
        <taxon>Pseudomonadaceae</taxon>
        <taxon>Pseudomonas</taxon>
    </lineage>
</organism>
<dbReference type="EMBL" id="LUKJ01000003">
    <property type="protein sequence ID" value="KZN19291.1"/>
    <property type="molecule type" value="Genomic_DNA"/>
</dbReference>